<organism evidence="1 2">
    <name type="scientific">Eumeta variegata</name>
    <name type="common">Bagworm moth</name>
    <name type="synonym">Eumeta japonica</name>
    <dbReference type="NCBI Taxonomy" id="151549"/>
    <lineage>
        <taxon>Eukaryota</taxon>
        <taxon>Metazoa</taxon>
        <taxon>Ecdysozoa</taxon>
        <taxon>Arthropoda</taxon>
        <taxon>Hexapoda</taxon>
        <taxon>Insecta</taxon>
        <taxon>Pterygota</taxon>
        <taxon>Neoptera</taxon>
        <taxon>Endopterygota</taxon>
        <taxon>Lepidoptera</taxon>
        <taxon>Glossata</taxon>
        <taxon>Ditrysia</taxon>
        <taxon>Tineoidea</taxon>
        <taxon>Psychidae</taxon>
        <taxon>Oiketicinae</taxon>
        <taxon>Eumeta</taxon>
    </lineage>
</organism>
<accession>A0A4C1V871</accession>
<dbReference type="EMBL" id="BGZK01000289">
    <property type="protein sequence ID" value="GBP34502.1"/>
    <property type="molecule type" value="Genomic_DNA"/>
</dbReference>
<dbReference type="AlphaFoldDB" id="A0A4C1V871"/>
<name>A0A4C1V871_EUMVA</name>
<proteinExistence type="predicted"/>
<reference evidence="1 2" key="1">
    <citation type="journal article" date="2019" name="Commun. Biol.">
        <title>The bagworm genome reveals a unique fibroin gene that provides high tensile strength.</title>
        <authorList>
            <person name="Kono N."/>
            <person name="Nakamura H."/>
            <person name="Ohtoshi R."/>
            <person name="Tomita M."/>
            <person name="Numata K."/>
            <person name="Arakawa K."/>
        </authorList>
    </citation>
    <scope>NUCLEOTIDE SEQUENCE [LARGE SCALE GENOMIC DNA]</scope>
</reference>
<evidence type="ECO:0000313" key="1">
    <source>
        <dbReference type="EMBL" id="GBP34502.1"/>
    </source>
</evidence>
<comment type="caution">
    <text evidence="1">The sequence shown here is derived from an EMBL/GenBank/DDBJ whole genome shotgun (WGS) entry which is preliminary data.</text>
</comment>
<protein>
    <submittedName>
        <fullName evidence="1">Uncharacterized protein</fullName>
    </submittedName>
</protein>
<dbReference type="Proteomes" id="UP000299102">
    <property type="component" value="Unassembled WGS sequence"/>
</dbReference>
<sequence>MVLLHDIRLVGTTQKPFFASGLKKSCRPIENPIERRLRKEFFYGAVFIAPTHPDVGRIPDLGLVLISGPNSALDSDSDSGLALNSHLDLKRCIEYGSPGFIRIIVKLHAQKLCAGSACRRCGKPERITGTSTNVAQLLPRDVHYEVSHTLIHAKSDTPKCGSKEH</sequence>
<keyword evidence="2" id="KW-1185">Reference proteome</keyword>
<gene>
    <name evidence="1" type="ORF">EVAR_29897_1</name>
</gene>
<evidence type="ECO:0000313" key="2">
    <source>
        <dbReference type="Proteomes" id="UP000299102"/>
    </source>
</evidence>